<keyword evidence="1" id="KW-1133">Transmembrane helix</keyword>
<evidence type="ECO:0000259" key="2">
    <source>
        <dbReference type="Pfam" id="PF23296"/>
    </source>
</evidence>
<gene>
    <name evidence="3" type="ORF">OR37_03297</name>
</gene>
<dbReference type="InterPro" id="IPR055507">
    <property type="entry name" value="DUF7079"/>
</dbReference>
<keyword evidence="1" id="KW-0812">Transmembrane</keyword>
<dbReference type="PATRIC" id="fig|1292034.3.peg.3268"/>
<accession>R0CWH1</accession>
<evidence type="ECO:0000313" key="4">
    <source>
        <dbReference type="Proteomes" id="UP000013063"/>
    </source>
</evidence>
<proteinExistence type="predicted"/>
<dbReference type="AlphaFoldDB" id="R0CWH1"/>
<reference evidence="3 4" key="1">
    <citation type="journal article" date="2013" name="Genome Announc.">
        <title>Draft Genome Sequence for Caulobacter sp. Strain OR37, a Bacterium Tolerant to Heavy Metals.</title>
        <authorList>
            <person name="Utturkar S.M."/>
            <person name="Bollmann A."/>
            <person name="Brzoska R.M."/>
            <person name="Klingeman D.M."/>
            <person name="Epstein S.E."/>
            <person name="Palumbo A.V."/>
            <person name="Brown S.D."/>
        </authorList>
    </citation>
    <scope>NUCLEOTIDE SEQUENCE [LARGE SCALE GENOMIC DNA]</scope>
    <source>
        <strain evidence="3 4">OR37</strain>
    </source>
</reference>
<dbReference type="EMBL" id="APMP01000025">
    <property type="protein sequence ID" value="ENZ80861.1"/>
    <property type="molecule type" value="Genomic_DNA"/>
</dbReference>
<dbReference type="Pfam" id="PF23296">
    <property type="entry name" value="DUF7079"/>
    <property type="match status" value="1"/>
</dbReference>
<evidence type="ECO:0000256" key="1">
    <source>
        <dbReference type="SAM" id="Phobius"/>
    </source>
</evidence>
<feature type="transmembrane region" description="Helical" evidence="1">
    <location>
        <begin position="138"/>
        <end position="157"/>
    </location>
</feature>
<name>R0CWH1_CAUVI</name>
<comment type="caution">
    <text evidence="3">The sequence shown here is derived from an EMBL/GenBank/DDBJ whole genome shotgun (WGS) entry which is preliminary data.</text>
</comment>
<keyword evidence="1" id="KW-0472">Membrane</keyword>
<dbReference type="STRING" id="1292034.OR37_03297"/>
<protein>
    <recommendedName>
        <fullName evidence="2">DUF7079 domain-containing protein</fullName>
    </recommendedName>
</protein>
<keyword evidence="4" id="KW-1185">Reference proteome</keyword>
<dbReference type="RefSeq" id="WP_004622244.1">
    <property type="nucleotide sequence ID" value="NZ_APMP01000025.1"/>
</dbReference>
<dbReference type="Proteomes" id="UP000013063">
    <property type="component" value="Unassembled WGS sequence"/>
</dbReference>
<dbReference type="eggNOG" id="ENOG5033BIQ">
    <property type="taxonomic scope" value="Bacteria"/>
</dbReference>
<dbReference type="OrthoDB" id="8684941at2"/>
<sequence length="159" mass="18058">MAERVLSEDEVAARMPLWCALSDLFLDTQPRRQDYEAIARTAREGGFSEEQVRDILEREVFPAFAFNLMSIAGEWTGFDPDFVRERILRTLKRPRVTWFLSGGARKQFLAREWPRVRAAMDGQEPDLLEVTVEPDPPILVVGIGVLVIVGVLALVLGRF</sequence>
<feature type="domain" description="DUF7079" evidence="2">
    <location>
        <begin position="13"/>
        <end position="117"/>
    </location>
</feature>
<organism evidence="3 4">
    <name type="scientific">Caulobacter vibrioides OR37</name>
    <dbReference type="NCBI Taxonomy" id="1292034"/>
    <lineage>
        <taxon>Bacteria</taxon>
        <taxon>Pseudomonadati</taxon>
        <taxon>Pseudomonadota</taxon>
        <taxon>Alphaproteobacteria</taxon>
        <taxon>Caulobacterales</taxon>
        <taxon>Caulobacteraceae</taxon>
        <taxon>Caulobacter</taxon>
    </lineage>
</organism>
<evidence type="ECO:0000313" key="3">
    <source>
        <dbReference type="EMBL" id="ENZ80861.1"/>
    </source>
</evidence>